<feature type="region of interest" description="Disordered" evidence="1">
    <location>
        <begin position="289"/>
        <end position="342"/>
    </location>
</feature>
<dbReference type="AlphaFoldDB" id="A0AAV4AHF7"/>
<gene>
    <name evidence="2" type="ORF">PoB_003247300</name>
</gene>
<feature type="compositionally biased region" description="Polar residues" evidence="1">
    <location>
        <begin position="304"/>
        <end position="342"/>
    </location>
</feature>
<keyword evidence="3" id="KW-1185">Reference proteome</keyword>
<dbReference type="Proteomes" id="UP000735302">
    <property type="component" value="Unassembled WGS sequence"/>
</dbReference>
<feature type="region of interest" description="Disordered" evidence="1">
    <location>
        <begin position="131"/>
        <end position="157"/>
    </location>
</feature>
<evidence type="ECO:0000313" key="3">
    <source>
        <dbReference type="Proteomes" id="UP000735302"/>
    </source>
</evidence>
<comment type="caution">
    <text evidence="2">The sequence shown here is derived from an EMBL/GenBank/DDBJ whole genome shotgun (WGS) entry which is preliminary data.</text>
</comment>
<name>A0AAV4AHF7_9GAST</name>
<proteinExistence type="predicted"/>
<protein>
    <submittedName>
        <fullName evidence="2">Uncharacterized protein</fullName>
    </submittedName>
</protein>
<dbReference type="EMBL" id="BLXT01003757">
    <property type="protein sequence ID" value="GFO05968.1"/>
    <property type="molecule type" value="Genomic_DNA"/>
</dbReference>
<reference evidence="2 3" key="1">
    <citation type="journal article" date="2021" name="Elife">
        <title>Chloroplast acquisition without the gene transfer in kleptoplastic sea slugs, Plakobranchus ocellatus.</title>
        <authorList>
            <person name="Maeda T."/>
            <person name="Takahashi S."/>
            <person name="Yoshida T."/>
            <person name="Shimamura S."/>
            <person name="Takaki Y."/>
            <person name="Nagai Y."/>
            <person name="Toyoda A."/>
            <person name="Suzuki Y."/>
            <person name="Arimoto A."/>
            <person name="Ishii H."/>
            <person name="Satoh N."/>
            <person name="Nishiyama T."/>
            <person name="Hasebe M."/>
            <person name="Maruyama T."/>
            <person name="Minagawa J."/>
            <person name="Obokata J."/>
            <person name="Shigenobu S."/>
        </authorList>
    </citation>
    <scope>NUCLEOTIDE SEQUENCE [LARGE SCALE GENOMIC DNA]</scope>
</reference>
<evidence type="ECO:0000313" key="2">
    <source>
        <dbReference type="EMBL" id="GFO05968.1"/>
    </source>
</evidence>
<organism evidence="2 3">
    <name type="scientific">Plakobranchus ocellatus</name>
    <dbReference type="NCBI Taxonomy" id="259542"/>
    <lineage>
        <taxon>Eukaryota</taxon>
        <taxon>Metazoa</taxon>
        <taxon>Spiralia</taxon>
        <taxon>Lophotrochozoa</taxon>
        <taxon>Mollusca</taxon>
        <taxon>Gastropoda</taxon>
        <taxon>Heterobranchia</taxon>
        <taxon>Euthyneura</taxon>
        <taxon>Panpulmonata</taxon>
        <taxon>Sacoglossa</taxon>
        <taxon>Placobranchoidea</taxon>
        <taxon>Plakobranchidae</taxon>
        <taxon>Plakobranchus</taxon>
    </lineage>
</organism>
<accession>A0AAV4AHF7</accession>
<evidence type="ECO:0000256" key="1">
    <source>
        <dbReference type="SAM" id="MobiDB-lite"/>
    </source>
</evidence>
<sequence>MRCALCLKIDGNQPACRDFTSCHGDTPLCMTSLIMTHNRFNVVKRCASIADCWDLWFNKTRLRPDCMDAGEEHVPSSRAGGKSRECHYCCHTPKTELHTWCNMASSTAKPNNLIDMNDYEDRLVLEAMENQTHTTDSSRTNENPTFATDASRTTQNPISSTDISLTLQVSLQTTDTVRTTMETTMTTDISPTTTEIATNTTDIILTGEEATNASDNIPISEKIINTTDPALAEKSSTNTTFTDKPAEIEIENVTMESNNSSQQSAQNISSTKGATFVSELFTLTPNNSLTNVTMKTSEQRDNQSDAATRSSSSQRNVNDTELAGNQTKHVGDTSSTIEDSSTATDFSNAIGNSTNANNALKTHGNSKNMALIASSSNEVESVVTAKGKDLANTTHDAHKTEDVSNTSGTAYISTKVRDAEQPVESTHDADVGQEIRELTDIGVTDAVKEIQGFRHDMDTAQETQQSTHALNIAQEAKELAYNTATLLETKGLTHITHDAKKVGPQKIKHTFDASQEKQGLKHAIGSAQKTQRIKYGTDTV</sequence>